<proteinExistence type="predicted"/>
<dbReference type="EMBL" id="JAGGKT010000014">
    <property type="protein sequence ID" value="MBP1933953.1"/>
    <property type="molecule type" value="Genomic_DNA"/>
</dbReference>
<keyword evidence="3" id="KW-1185">Reference proteome</keyword>
<dbReference type="GO" id="GO:0016787">
    <property type="term" value="F:hydrolase activity"/>
    <property type="evidence" value="ECO:0007669"/>
    <property type="project" value="UniProtKB-KW"/>
</dbReference>
<dbReference type="InterPro" id="IPR005135">
    <property type="entry name" value="Endo/exonuclease/phosphatase"/>
</dbReference>
<gene>
    <name evidence="2" type="ORF">J2Z37_003970</name>
</gene>
<feature type="domain" description="Endonuclease/exonuclease/phosphatase" evidence="1">
    <location>
        <begin position="7"/>
        <end position="210"/>
    </location>
</feature>
<accession>A0ABS4GUL5</accession>
<dbReference type="InterPro" id="IPR036691">
    <property type="entry name" value="Endo/exonu/phosph_ase_sf"/>
</dbReference>
<dbReference type="Pfam" id="PF03372">
    <property type="entry name" value="Exo_endo_phos"/>
    <property type="match status" value="1"/>
</dbReference>
<dbReference type="PANTHER" id="PTHR14859:SF1">
    <property type="entry name" value="PGAP2-INTERACTING PROTEIN"/>
    <property type="match status" value="1"/>
</dbReference>
<protein>
    <submittedName>
        <fullName evidence="2">Endonuclease/exonuclease/phosphatase family metal-dependent hydrolase</fullName>
    </submittedName>
</protein>
<keyword evidence="2" id="KW-0378">Hydrolase</keyword>
<evidence type="ECO:0000259" key="1">
    <source>
        <dbReference type="Pfam" id="PF03372"/>
    </source>
</evidence>
<dbReference type="GO" id="GO:0004519">
    <property type="term" value="F:endonuclease activity"/>
    <property type="evidence" value="ECO:0007669"/>
    <property type="project" value="UniProtKB-KW"/>
</dbReference>
<dbReference type="Proteomes" id="UP001519343">
    <property type="component" value="Unassembled WGS sequence"/>
</dbReference>
<keyword evidence="2" id="KW-0540">Nuclease</keyword>
<dbReference type="InterPro" id="IPR051916">
    <property type="entry name" value="GPI-anchor_lipid_remodeler"/>
</dbReference>
<keyword evidence="2" id="KW-0255">Endonuclease</keyword>
<sequence length="220" mass="24874">MEICIYSYNIHSGRNIFFRKSLQNMIDYFLKNPPDILAVQEVHDNPKHGHQFQIIRDSLSMFGSFGGNLRIGTGYYGNAIFSKFPIELEKNIALPGHAEPRGVLQCMINIHSQAFTILNTHLGLSKNERRQQIQMLSSLVSSLSGPILLAGDLNTTESPIFPKLDDAAKKLGKDSISTVFPLNRRIDYMYATSKVHLVSYEVVKIPYSDHYPLKAVLRFS</sequence>
<organism evidence="2 3">
    <name type="scientific">Ammoniphilus resinae</name>
    <dbReference type="NCBI Taxonomy" id="861532"/>
    <lineage>
        <taxon>Bacteria</taxon>
        <taxon>Bacillati</taxon>
        <taxon>Bacillota</taxon>
        <taxon>Bacilli</taxon>
        <taxon>Bacillales</taxon>
        <taxon>Paenibacillaceae</taxon>
        <taxon>Aneurinibacillus group</taxon>
        <taxon>Ammoniphilus</taxon>
    </lineage>
</organism>
<evidence type="ECO:0000313" key="2">
    <source>
        <dbReference type="EMBL" id="MBP1933953.1"/>
    </source>
</evidence>
<evidence type="ECO:0000313" key="3">
    <source>
        <dbReference type="Proteomes" id="UP001519343"/>
    </source>
</evidence>
<name>A0ABS4GUL5_9BACL</name>
<dbReference type="SUPFAM" id="SSF56219">
    <property type="entry name" value="DNase I-like"/>
    <property type="match status" value="1"/>
</dbReference>
<dbReference type="PANTHER" id="PTHR14859">
    <property type="entry name" value="CALCOFLUOR WHITE HYPERSENSITIVE PROTEIN PRECURSOR"/>
    <property type="match status" value="1"/>
</dbReference>
<dbReference type="Gene3D" id="3.60.10.10">
    <property type="entry name" value="Endonuclease/exonuclease/phosphatase"/>
    <property type="match status" value="1"/>
</dbReference>
<comment type="caution">
    <text evidence="2">The sequence shown here is derived from an EMBL/GenBank/DDBJ whole genome shotgun (WGS) entry which is preliminary data.</text>
</comment>
<reference evidence="2 3" key="1">
    <citation type="submission" date="2021-03" db="EMBL/GenBank/DDBJ databases">
        <title>Genomic Encyclopedia of Type Strains, Phase IV (KMG-IV): sequencing the most valuable type-strain genomes for metagenomic binning, comparative biology and taxonomic classification.</title>
        <authorList>
            <person name="Goeker M."/>
        </authorList>
    </citation>
    <scope>NUCLEOTIDE SEQUENCE [LARGE SCALE GENOMIC DNA]</scope>
    <source>
        <strain evidence="2 3">DSM 24738</strain>
    </source>
</reference>